<evidence type="ECO:0000256" key="3">
    <source>
        <dbReference type="ARBA" id="ARBA00022840"/>
    </source>
</evidence>
<name>A0A428N2L6_9BACI</name>
<organism evidence="7 8">
    <name type="scientific">Salibacterium salarium</name>
    <dbReference type="NCBI Taxonomy" id="284579"/>
    <lineage>
        <taxon>Bacteria</taxon>
        <taxon>Bacillati</taxon>
        <taxon>Bacillota</taxon>
        <taxon>Bacilli</taxon>
        <taxon>Bacillales</taxon>
        <taxon>Bacillaceae</taxon>
    </lineage>
</organism>
<comment type="caution">
    <text evidence="7">The sequence shown here is derived from an EMBL/GenBank/DDBJ whole genome shotgun (WGS) entry which is preliminary data.</text>
</comment>
<dbReference type="RefSeq" id="WP_125556603.1">
    <property type="nucleotide sequence ID" value="NZ_RBVX01000013.1"/>
</dbReference>
<evidence type="ECO:0000256" key="4">
    <source>
        <dbReference type="PROSITE-ProRule" id="PRU00289"/>
    </source>
</evidence>
<reference evidence="7 8" key="1">
    <citation type="submission" date="2018-10" db="EMBL/GenBank/DDBJ databases">
        <title>Draft genome sequence of Bacillus salarius IM0101, isolated from a hypersaline soil in Inner Mongolia, China.</title>
        <authorList>
            <person name="Yamprayoonswat W."/>
            <person name="Boonvisut S."/>
            <person name="Jumpathong W."/>
            <person name="Sittihan S."/>
            <person name="Ruangsuj P."/>
            <person name="Wanthongcharoen S."/>
            <person name="Thongpramul N."/>
            <person name="Pimmason S."/>
            <person name="Yu B."/>
            <person name="Yasawong M."/>
        </authorList>
    </citation>
    <scope>NUCLEOTIDE SEQUENCE [LARGE SCALE GENOMIC DNA]</scope>
    <source>
        <strain evidence="7 8">IM0101</strain>
    </source>
</reference>
<evidence type="ECO:0000313" key="8">
    <source>
        <dbReference type="Proteomes" id="UP000275076"/>
    </source>
</evidence>
<accession>A0A428N2L6</accession>
<evidence type="ECO:0000256" key="2">
    <source>
        <dbReference type="ARBA" id="ARBA00022741"/>
    </source>
</evidence>
<dbReference type="AlphaFoldDB" id="A0A428N2L6"/>
<dbReference type="OrthoDB" id="9807790at2"/>
<protein>
    <submittedName>
        <fullName evidence="7">DNA translocase FtsK</fullName>
    </submittedName>
</protein>
<evidence type="ECO:0000256" key="5">
    <source>
        <dbReference type="SAM" id="MobiDB-lite"/>
    </source>
</evidence>
<comment type="subcellular location">
    <subcellularLocation>
        <location evidence="1">Membrane</location>
        <topology evidence="1">Multi-pass membrane protein</topology>
    </subcellularLocation>
</comment>
<dbReference type="SUPFAM" id="SSF52540">
    <property type="entry name" value="P-loop containing nucleoside triphosphate hydrolases"/>
    <property type="match status" value="1"/>
</dbReference>
<feature type="compositionally biased region" description="Basic and acidic residues" evidence="5">
    <location>
        <begin position="355"/>
        <end position="367"/>
    </location>
</feature>
<dbReference type="InterPro" id="IPR002543">
    <property type="entry name" value="FtsK_dom"/>
</dbReference>
<dbReference type="GO" id="GO:0003677">
    <property type="term" value="F:DNA binding"/>
    <property type="evidence" value="ECO:0007669"/>
    <property type="project" value="InterPro"/>
</dbReference>
<dbReference type="GO" id="GO:0016020">
    <property type="term" value="C:membrane"/>
    <property type="evidence" value="ECO:0007669"/>
    <property type="project" value="UniProtKB-SubCell"/>
</dbReference>
<keyword evidence="8" id="KW-1185">Reference proteome</keyword>
<dbReference type="InterPro" id="IPR027417">
    <property type="entry name" value="P-loop_NTPase"/>
</dbReference>
<keyword evidence="3 4" id="KW-0067">ATP-binding</keyword>
<sequence>MNIIKKQKAKGELTQAFKSGGLHLTYKNKNSEYYIMPKIQAIIQKNYALVYVFSIPIGLDPKEVHKKMWVFQQQFGPRTELKQENKKFTLTIYSGESQKAFSWHFDDIAPIIAKQKLPIICGKNQNGMWQSYDMLKHPHLLIAGETGSGKSTQVRSILTTLIQTMSPDDLHLYLADMKRSEFHLFRRIEHVHSVCTRTTELMAILQKLRREAEKRGDLLDEYEVMHVDDLPEKLPYMVLCIDEVALLKKEKDMMDIVEELSAIGRALGIFLILSMQRPDAKVLDGKLKVNLTVRMGFRCADEVNSRIIGTPGAEDIKASEAGRMILKLEDLSQVQAAYLDDVDAKEELHPYKVEEVKEEAPKEEPKKVFGVLDE</sequence>
<feature type="domain" description="FtsK" evidence="6">
    <location>
        <begin position="125"/>
        <end position="306"/>
    </location>
</feature>
<dbReference type="Proteomes" id="UP000275076">
    <property type="component" value="Unassembled WGS sequence"/>
</dbReference>
<dbReference type="PANTHER" id="PTHR22683">
    <property type="entry name" value="SPORULATION PROTEIN RELATED"/>
    <property type="match status" value="1"/>
</dbReference>
<feature type="binding site" evidence="4">
    <location>
        <begin position="144"/>
        <end position="151"/>
    </location>
    <ligand>
        <name>ATP</name>
        <dbReference type="ChEBI" id="CHEBI:30616"/>
    </ligand>
</feature>
<dbReference type="PANTHER" id="PTHR22683:SF41">
    <property type="entry name" value="DNA TRANSLOCASE FTSK"/>
    <property type="match status" value="1"/>
</dbReference>
<evidence type="ECO:0000259" key="6">
    <source>
        <dbReference type="PROSITE" id="PS50901"/>
    </source>
</evidence>
<proteinExistence type="predicted"/>
<feature type="region of interest" description="Disordered" evidence="5">
    <location>
        <begin position="355"/>
        <end position="374"/>
    </location>
</feature>
<dbReference type="GO" id="GO:0005524">
    <property type="term" value="F:ATP binding"/>
    <property type="evidence" value="ECO:0007669"/>
    <property type="project" value="UniProtKB-UniRule"/>
</dbReference>
<dbReference type="InterPro" id="IPR050206">
    <property type="entry name" value="FtsK/SpoIIIE/SftA"/>
</dbReference>
<gene>
    <name evidence="7" type="ORF">D7Z54_14635</name>
</gene>
<dbReference type="Gene3D" id="3.40.50.300">
    <property type="entry name" value="P-loop containing nucleotide triphosphate hydrolases"/>
    <property type="match status" value="1"/>
</dbReference>
<dbReference type="EMBL" id="RBVX01000013">
    <property type="protein sequence ID" value="RSL32683.1"/>
    <property type="molecule type" value="Genomic_DNA"/>
</dbReference>
<keyword evidence="2 4" id="KW-0547">Nucleotide-binding</keyword>
<dbReference type="Pfam" id="PF01580">
    <property type="entry name" value="FtsK_SpoIIIE"/>
    <property type="match status" value="1"/>
</dbReference>
<evidence type="ECO:0000313" key="7">
    <source>
        <dbReference type="EMBL" id="RSL32683.1"/>
    </source>
</evidence>
<evidence type="ECO:0000256" key="1">
    <source>
        <dbReference type="ARBA" id="ARBA00004141"/>
    </source>
</evidence>
<dbReference type="PROSITE" id="PS50901">
    <property type="entry name" value="FTSK"/>
    <property type="match status" value="1"/>
</dbReference>